<keyword evidence="5" id="KW-0968">Cytoplasmic vesicle</keyword>
<dbReference type="PROSITE" id="PS50135">
    <property type="entry name" value="ZF_ZZ_2"/>
    <property type="match status" value="1"/>
</dbReference>
<dbReference type="PANTHER" id="PTHR20930:SF0">
    <property type="entry name" value="PROTEIN ILRUN"/>
    <property type="match status" value="1"/>
</dbReference>
<dbReference type="PANTHER" id="PTHR20930">
    <property type="entry name" value="OVARIAN CARCINOMA ANTIGEN CA125-RELATED"/>
    <property type="match status" value="1"/>
</dbReference>
<feature type="compositionally biased region" description="Low complexity" evidence="7">
    <location>
        <begin position="87"/>
        <end position="106"/>
    </location>
</feature>
<dbReference type="Proteomes" id="UP000001396">
    <property type="component" value="Unassembled WGS sequence"/>
</dbReference>
<dbReference type="InterPro" id="IPR015940">
    <property type="entry name" value="UBA"/>
</dbReference>
<comment type="caution">
    <text evidence="11">The sequence shown here is derived from an EMBL/GenBank/DDBJ whole genome shotgun (WGS) entry which is preliminary data.</text>
</comment>
<accession>D3B745</accession>
<dbReference type="InterPro" id="IPR043145">
    <property type="entry name" value="Znf_ZZ_sf"/>
</dbReference>
<dbReference type="AlphaFoldDB" id="D3B745"/>
<name>D3B745_HETP5</name>
<dbReference type="Gene3D" id="2.60.40.10">
    <property type="entry name" value="Immunoglobulins"/>
    <property type="match status" value="1"/>
</dbReference>
<organism evidence="11 12">
    <name type="scientific">Heterostelium pallidum (strain ATCC 26659 / Pp 5 / PN500)</name>
    <name type="common">Cellular slime mold</name>
    <name type="synonym">Polysphondylium pallidum</name>
    <dbReference type="NCBI Taxonomy" id="670386"/>
    <lineage>
        <taxon>Eukaryota</taxon>
        <taxon>Amoebozoa</taxon>
        <taxon>Evosea</taxon>
        <taxon>Eumycetozoa</taxon>
        <taxon>Dictyostelia</taxon>
        <taxon>Acytosteliales</taxon>
        <taxon>Acytosteliaceae</taxon>
        <taxon>Heterostelium</taxon>
    </lineage>
</organism>
<feature type="domain" description="ZZ-type" evidence="9">
    <location>
        <begin position="216"/>
        <end position="269"/>
    </location>
</feature>
<dbReference type="RefSeq" id="XP_020434705.1">
    <property type="nucleotide sequence ID" value="XM_020575185.1"/>
</dbReference>
<dbReference type="SMART" id="SM00666">
    <property type="entry name" value="PB1"/>
    <property type="match status" value="1"/>
</dbReference>
<keyword evidence="2" id="KW-0479">Metal-binding</keyword>
<evidence type="ECO:0000313" key="11">
    <source>
        <dbReference type="EMBL" id="EFA82588.1"/>
    </source>
</evidence>
<dbReference type="Pfam" id="PF00569">
    <property type="entry name" value="ZZ"/>
    <property type="match status" value="1"/>
</dbReference>
<dbReference type="InterPro" id="IPR000433">
    <property type="entry name" value="Znf_ZZ"/>
</dbReference>
<keyword evidence="3 6" id="KW-0863">Zinc-finger</keyword>
<dbReference type="GO" id="GO:0031410">
    <property type="term" value="C:cytoplasmic vesicle"/>
    <property type="evidence" value="ECO:0007669"/>
    <property type="project" value="UniProtKB-KW"/>
</dbReference>
<evidence type="ECO:0000256" key="2">
    <source>
        <dbReference type="ARBA" id="ARBA00022723"/>
    </source>
</evidence>
<evidence type="ECO:0000256" key="7">
    <source>
        <dbReference type="SAM" id="MobiDB-lite"/>
    </source>
</evidence>
<dbReference type="GO" id="GO:0008270">
    <property type="term" value="F:zinc ion binding"/>
    <property type="evidence" value="ECO:0007669"/>
    <property type="project" value="UniProtKB-KW"/>
</dbReference>
<proteinExistence type="predicted"/>
<dbReference type="SUPFAM" id="SSF57850">
    <property type="entry name" value="RING/U-box"/>
    <property type="match status" value="1"/>
</dbReference>
<dbReference type="GeneID" id="31359766"/>
<evidence type="ECO:0000259" key="9">
    <source>
        <dbReference type="PROSITE" id="PS50135"/>
    </source>
</evidence>
<evidence type="ECO:0000256" key="1">
    <source>
        <dbReference type="ARBA" id="ARBA00004419"/>
    </source>
</evidence>
<keyword evidence="12" id="KW-1185">Reference proteome</keyword>
<dbReference type="EMBL" id="ADBJ01000018">
    <property type="protein sequence ID" value="EFA82588.1"/>
    <property type="molecule type" value="Genomic_DNA"/>
</dbReference>
<keyword evidence="4" id="KW-0862">Zinc</keyword>
<evidence type="ECO:0000313" key="12">
    <source>
        <dbReference type="Proteomes" id="UP000001396"/>
    </source>
</evidence>
<dbReference type="Pfam" id="PF16158">
    <property type="entry name" value="N_BRCA1_IG"/>
    <property type="match status" value="1"/>
</dbReference>
<dbReference type="PROSITE" id="PS51745">
    <property type="entry name" value="PB1"/>
    <property type="match status" value="1"/>
</dbReference>
<dbReference type="InterPro" id="IPR053793">
    <property type="entry name" value="PB1-like"/>
</dbReference>
<protein>
    <submittedName>
        <fullName evidence="11">ZZ-type zinc finger-containing protein</fullName>
    </submittedName>
</protein>
<gene>
    <name evidence="11" type="ORF">PPL_04279</name>
</gene>
<dbReference type="STRING" id="670386.D3B745"/>
<evidence type="ECO:0000259" key="10">
    <source>
        <dbReference type="PROSITE" id="PS51745"/>
    </source>
</evidence>
<feature type="domain" description="PB1" evidence="10">
    <location>
        <begin position="3"/>
        <end position="74"/>
    </location>
</feature>
<feature type="domain" description="UBA" evidence="8">
    <location>
        <begin position="512"/>
        <end position="556"/>
    </location>
</feature>
<dbReference type="CDD" id="cd05992">
    <property type="entry name" value="PB1"/>
    <property type="match status" value="1"/>
</dbReference>
<dbReference type="InterPro" id="IPR032350">
    <property type="entry name" value="Nbr1_FW"/>
</dbReference>
<sequence length="557" mass="61722">MDQLSIKVTYNGDTRRISFERTPSYLELFSTLKSLFSLTSLLLKYTDDDGDLISVTSEVEFKEALSLIGYKTPRLLRLTVLAKDAAQQPSAGSTPQPQQQQSQPQSCPFNFQSLINSILQADGLKSENAQQQGGAFPFGAFFGAGGCQNSDKTKEEIQNLIKNFGQNQPWLNDMINDVFKGLNIDPTKNTDENNNNNNNNNNTEEKPSEKDELVEHVNVVCDGCESSIFGIRYKCAICHNYDLCSKCEQKGDVIHPTSHPLIKITTPGFCSVARQGPSRSRWMCHKNKHLARYVSDITVKDGSVFGPNVPFTKIWRIRNDGREAWPENSTLVWSSGDRLGSPDGITVDPVLPGQDIDVGLNLTTPSAPGRYIGYWKLVTPEGLGFGQRLYVDIFVVEDDKKPQEEEKPVEQPEVVEQPAVVQAEPVPEPKMELDEFEVDEDDFNIIDKSPAQEDVVAASLYPNIPAFVQAPIQQLIAPQPIIEEPIVVPAPVVAPAPIIAPEPVAAPSPVDPNEEKRRACVSSLVSMGFGSHQSLAEIIKRYNYNLDEIVDHILNNM</sequence>
<dbReference type="PROSITE" id="PS50030">
    <property type="entry name" value="UBA"/>
    <property type="match status" value="1"/>
</dbReference>
<evidence type="ECO:0000256" key="4">
    <source>
        <dbReference type="ARBA" id="ARBA00022833"/>
    </source>
</evidence>
<evidence type="ECO:0000256" key="6">
    <source>
        <dbReference type="PROSITE-ProRule" id="PRU00228"/>
    </source>
</evidence>
<dbReference type="InterPro" id="IPR000270">
    <property type="entry name" value="PB1_dom"/>
</dbReference>
<dbReference type="SUPFAM" id="SSF54277">
    <property type="entry name" value="CAD &amp; PB1 domains"/>
    <property type="match status" value="1"/>
</dbReference>
<dbReference type="InterPro" id="IPR013783">
    <property type="entry name" value="Ig-like_fold"/>
</dbReference>
<comment type="subcellular location">
    <subcellularLocation>
        <location evidence="1">Cytoplasmic vesicle</location>
        <location evidence="1">Autophagosome</location>
    </subcellularLocation>
</comment>
<dbReference type="InParanoid" id="D3B745"/>
<feature type="region of interest" description="Disordered" evidence="7">
    <location>
        <begin position="87"/>
        <end position="107"/>
    </location>
</feature>
<dbReference type="Pfam" id="PF00564">
    <property type="entry name" value="PB1"/>
    <property type="match status" value="1"/>
</dbReference>
<feature type="region of interest" description="Disordered" evidence="7">
    <location>
        <begin position="185"/>
        <end position="211"/>
    </location>
</feature>
<evidence type="ECO:0000256" key="3">
    <source>
        <dbReference type="ARBA" id="ARBA00022771"/>
    </source>
</evidence>
<evidence type="ECO:0000259" key="8">
    <source>
        <dbReference type="PROSITE" id="PS50030"/>
    </source>
</evidence>
<evidence type="ECO:0000256" key="5">
    <source>
        <dbReference type="ARBA" id="ARBA00023329"/>
    </source>
</evidence>
<dbReference type="Gene3D" id="3.30.60.90">
    <property type="match status" value="1"/>
</dbReference>
<dbReference type="OMA" id="IWVDIYV"/>
<dbReference type="SMART" id="SM00291">
    <property type="entry name" value="ZnF_ZZ"/>
    <property type="match status" value="1"/>
</dbReference>
<feature type="compositionally biased region" description="Low complexity" evidence="7">
    <location>
        <begin position="193"/>
        <end position="202"/>
    </location>
</feature>
<dbReference type="GO" id="GO:0005776">
    <property type="term" value="C:autophagosome"/>
    <property type="evidence" value="ECO:0007669"/>
    <property type="project" value="UniProtKB-SubCell"/>
</dbReference>
<dbReference type="Gene3D" id="3.10.20.90">
    <property type="entry name" value="Phosphatidylinositol 3-kinase Catalytic Subunit, Chain A, domain 1"/>
    <property type="match status" value="1"/>
</dbReference>
<dbReference type="PROSITE" id="PS01357">
    <property type="entry name" value="ZF_ZZ_1"/>
    <property type="match status" value="1"/>
</dbReference>
<reference evidence="11 12" key="1">
    <citation type="journal article" date="2011" name="Genome Res.">
        <title>Phylogeny-wide analysis of social amoeba genomes highlights ancient origins for complex intercellular communication.</title>
        <authorList>
            <person name="Heidel A.J."/>
            <person name="Lawal H.M."/>
            <person name="Felder M."/>
            <person name="Schilde C."/>
            <person name="Helps N.R."/>
            <person name="Tunggal B."/>
            <person name="Rivero F."/>
            <person name="John U."/>
            <person name="Schleicher M."/>
            <person name="Eichinger L."/>
            <person name="Platzer M."/>
            <person name="Noegel A.A."/>
            <person name="Schaap P."/>
            <person name="Gloeckner G."/>
        </authorList>
    </citation>
    <scope>NUCLEOTIDE SEQUENCE [LARGE SCALE GENOMIC DNA]</scope>
    <source>
        <strain evidence="12">ATCC 26659 / Pp 5 / PN500</strain>
    </source>
</reference>
<dbReference type="CDD" id="cd02340">
    <property type="entry name" value="ZZ_NBR1_like"/>
    <property type="match status" value="1"/>
</dbReference>
<dbReference type="CDD" id="cd14947">
    <property type="entry name" value="NBR1_like"/>
    <property type="match status" value="1"/>
</dbReference>